<dbReference type="Gene3D" id="3.60.10.10">
    <property type="entry name" value="Endonuclease/exonuclease/phosphatase"/>
    <property type="match status" value="1"/>
</dbReference>
<protein>
    <submittedName>
        <fullName evidence="3">Endonuclease/exonuclease/phosphatase family metal-dependent hydrolase</fullName>
    </submittedName>
</protein>
<gene>
    <name evidence="3" type="ORF">J2W69_002797</name>
</gene>
<keyword evidence="3" id="KW-0255">Endonuclease</keyword>
<feature type="chain" id="PRO_5047297352" evidence="1">
    <location>
        <begin position="29"/>
        <end position="623"/>
    </location>
</feature>
<sequence>MRLHSVAHTLLLYGMALLLMFAAAITNASQVQSNSSAQFSLTKSVFYTTETIEVVFTGGSGNVSDWFGIYPQNVQPGTRAATDWKYINNSRLASAVGINGRVSFAATPLSPGRYSLWFLANNGYSPLAQAVNFEVLSSADQPGLVIRNPQPGIAEQLVVEFNNPKASKTDWLGVYARGTTPGPGSAAWLYLNGTKTATSSIGSGSLTISPPVAAGQYELWLLANDGYTVKAGPVGFTVKDARPMAWVNSKFRIYQAVAEQNYQLKLSAYLRKNSAAFTFQLISGPGWLTLSPDGILQGMPALSDAGLQQLVVRALDSEQQVSVDAVVTLPVLTPLQQEQSAIKVMTYNVWRAFGRVNDGFQKGLESIVKSEADIIALQEVNQALAARLASELGWYHAVGSYAGIQIISRFPVLDSTNIDFSLVAKIKLPYANNLSVWLANTHLDPHYYGPYAAELSGATPQSVLHEEHRSERLPQIRYLLNGLQSLIAQSAETPVLLAGDFNVPSHLDWTAATAWKRNGVGKVIWPTSDAVVKAGFTDTYRYIHPDPVLSPGNTWSPVFKATEPQDRIDRIYWQGALLKPTASRAFTTEVETTVGREGSSTAPVLNNTWPSDHAAVITELTLR</sequence>
<dbReference type="GO" id="GO:0004519">
    <property type="term" value="F:endonuclease activity"/>
    <property type="evidence" value="ECO:0007669"/>
    <property type="project" value="UniProtKB-KW"/>
</dbReference>
<dbReference type="EMBL" id="JAVDWR010000009">
    <property type="protein sequence ID" value="MDR7121840.1"/>
    <property type="molecule type" value="Genomic_DNA"/>
</dbReference>
<dbReference type="InterPro" id="IPR015919">
    <property type="entry name" value="Cadherin-like_sf"/>
</dbReference>
<evidence type="ECO:0000256" key="1">
    <source>
        <dbReference type="SAM" id="SignalP"/>
    </source>
</evidence>
<evidence type="ECO:0000259" key="2">
    <source>
        <dbReference type="Pfam" id="PF03372"/>
    </source>
</evidence>
<comment type="caution">
    <text evidence="3">The sequence shown here is derived from an EMBL/GenBank/DDBJ whole genome shotgun (WGS) entry which is preliminary data.</text>
</comment>
<keyword evidence="3" id="KW-0378">Hydrolase</keyword>
<evidence type="ECO:0000313" key="3">
    <source>
        <dbReference type="EMBL" id="MDR7121840.1"/>
    </source>
</evidence>
<dbReference type="SUPFAM" id="SSF49313">
    <property type="entry name" value="Cadherin-like"/>
    <property type="match status" value="1"/>
</dbReference>
<dbReference type="SUPFAM" id="SSF56219">
    <property type="entry name" value="DNase I-like"/>
    <property type="match status" value="1"/>
</dbReference>
<keyword evidence="4" id="KW-1185">Reference proteome</keyword>
<keyword evidence="1" id="KW-0732">Signal</keyword>
<dbReference type="GO" id="GO:0016787">
    <property type="term" value="F:hydrolase activity"/>
    <property type="evidence" value="ECO:0007669"/>
    <property type="project" value="UniProtKB-KW"/>
</dbReference>
<reference evidence="3 4" key="1">
    <citation type="submission" date="2023-07" db="EMBL/GenBank/DDBJ databases">
        <title>Sorghum-associated microbial communities from plants grown in Nebraska, USA.</title>
        <authorList>
            <person name="Schachtman D."/>
        </authorList>
    </citation>
    <scope>NUCLEOTIDE SEQUENCE [LARGE SCALE GENOMIC DNA]</scope>
    <source>
        <strain evidence="3 4">4138</strain>
    </source>
</reference>
<dbReference type="PANTHER" id="PTHR41349:SF1">
    <property type="entry name" value="PROTEIN CBG08683"/>
    <property type="match status" value="1"/>
</dbReference>
<feature type="domain" description="Endonuclease/exonuclease/phosphatase" evidence="2">
    <location>
        <begin position="345"/>
        <end position="613"/>
    </location>
</feature>
<dbReference type="Pfam" id="PF03372">
    <property type="entry name" value="Exo_endo_phos"/>
    <property type="match status" value="1"/>
</dbReference>
<feature type="signal peptide" evidence="1">
    <location>
        <begin position="1"/>
        <end position="28"/>
    </location>
</feature>
<dbReference type="RefSeq" id="WP_310279491.1">
    <property type="nucleotide sequence ID" value="NZ_JAVDWR010000009.1"/>
</dbReference>
<dbReference type="PANTHER" id="PTHR41349">
    <property type="match status" value="1"/>
</dbReference>
<proteinExistence type="predicted"/>
<organism evidence="3 4">
    <name type="scientific">Rheinheimera soli</name>
    <dbReference type="NCBI Taxonomy" id="443616"/>
    <lineage>
        <taxon>Bacteria</taxon>
        <taxon>Pseudomonadati</taxon>
        <taxon>Pseudomonadota</taxon>
        <taxon>Gammaproteobacteria</taxon>
        <taxon>Chromatiales</taxon>
        <taxon>Chromatiaceae</taxon>
        <taxon>Rheinheimera</taxon>
    </lineage>
</organism>
<evidence type="ECO:0000313" key="4">
    <source>
        <dbReference type="Proteomes" id="UP001257909"/>
    </source>
</evidence>
<keyword evidence="3" id="KW-0540">Nuclease</keyword>
<dbReference type="InterPro" id="IPR036691">
    <property type="entry name" value="Endo/exonu/phosph_ase_sf"/>
</dbReference>
<dbReference type="InterPro" id="IPR005135">
    <property type="entry name" value="Endo/exonuclease/phosphatase"/>
</dbReference>
<accession>A0ABU1W237</accession>
<name>A0ABU1W237_9GAMM</name>
<dbReference type="Proteomes" id="UP001257909">
    <property type="component" value="Unassembled WGS sequence"/>
</dbReference>